<evidence type="ECO:0000259" key="4">
    <source>
        <dbReference type="PROSITE" id="PS50103"/>
    </source>
</evidence>
<dbReference type="PANTHER" id="PTHR33400:SF2">
    <property type="entry name" value="ZINC FINGER CCCH DOMAIN-CONTAINING PROTEIN 6"/>
    <property type="match status" value="1"/>
</dbReference>
<dbReference type="PROSITE" id="PS50103">
    <property type="entry name" value="ZF_C3H1"/>
    <property type="match status" value="1"/>
</dbReference>
<keyword evidence="2" id="KW-0479">Metal-binding</keyword>
<dbReference type="EMBL" id="KN665389">
    <property type="protein sequence ID" value="KHN09102.1"/>
    <property type="molecule type" value="Genomic_DNA"/>
</dbReference>
<name>A0A0B2PNG2_GLYSO</name>
<proteinExistence type="predicted"/>
<protein>
    <submittedName>
        <fullName evidence="5">Zinc finger CCCH domain-containing protein 6</fullName>
    </submittedName>
</protein>
<dbReference type="PANTHER" id="PTHR33400">
    <property type="entry name" value="ZINC FINGER CCCH DOMAIN-CONTAINING PROTEIN 6-RELATED"/>
    <property type="match status" value="1"/>
</dbReference>
<dbReference type="AlphaFoldDB" id="A0A0B2PNG2"/>
<feature type="zinc finger region" description="C3H1-type" evidence="2">
    <location>
        <begin position="419"/>
        <end position="447"/>
    </location>
</feature>
<dbReference type="InterPro" id="IPR000571">
    <property type="entry name" value="Znf_CCCH"/>
</dbReference>
<feature type="compositionally biased region" description="Polar residues" evidence="3">
    <location>
        <begin position="390"/>
        <end position="411"/>
    </location>
</feature>
<dbReference type="Proteomes" id="UP000053555">
    <property type="component" value="Unassembled WGS sequence"/>
</dbReference>
<dbReference type="GO" id="GO:0003677">
    <property type="term" value="F:DNA binding"/>
    <property type="evidence" value="ECO:0007669"/>
    <property type="project" value="UniProtKB-KW"/>
</dbReference>
<reference evidence="5" key="1">
    <citation type="submission" date="2014-07" db="EMBL/GenBank/DDBJ databases">
        <title>Identification of a novel salt tolerance gene in wild soybean by whole-genome sequencing.</title>
        <authorList>
            <person name="Lam H.-M."/>
            <person name="Qi X."/>
            <person name="Li M.-W."/>
            <person name="Liu X."/>
            <person name="Xie M."/>
            <person name="Ni M."/>
            <person name="Xu X."/>
        </authorList>
    </citation>
    <scope>NUCLEOTIDE SEQUENCE [LARGE SCALE GENOMIC DNA]</scope>
    <source>
        <tissue evidence="5">Root</tissue>
    </source>
</reference>
<gene>
    <name evidence="5" type="ORF">glysoja_034287</name>
</gene>
<keyword evidence="2" id="KW-0863">Zinc-finger</keyword>
<keyword evidence="1" id="KW-0238">DNA-binding</keyword>
<evidence type="ECO:0000256" key="3">
    <source>
        <dbReference type="SAM" id="MobiDB-lite"/>
    </source>
</evidence>
<evidence type="ECO:0000313" key="5">
    <source>
        <dbReference type="EMBL" id="KHN09102.1"/>
    </source>
</evidence>
<sequence length="448" mass="49020">MVILKFSQVSIWKDTLKHVIFILLAFCDCTSEKKGDIIPGILIWCYPSFCAHGSLKEGQTHVRLFLSEESPSQVGLNSQDHVQAKTSLLLHPDGAGSDDILPPGFEGTHAKSQSEIKLSQIPVIKWITPPKIEVNPTWRVAVGEESTEVEDQPQREMRVLEAIYPRISSIPQNPSVSMDVEESHCMDDQTALIPITPIEEEEAAAKALMDSLKPFDVSQSLQLAPGILKDSNSATSMQLACGLASDVVAAAFVALTSLVKRNEHGNFIDHESVNHILNNPEVIVKLVRDYRAANNSQYVHNAGSSLAAFSNPSIPIQGETTTPSSVVFSGTSSYAPPIGGLVEPITTQWPPRPAMSSAIVSSSIEVPPARNVNYYKSLIQQHGGDKQETLPYSSKRQIPQSATNYETTSYNHRGKVSKPKIMKPCIFFNTSKGCRKGANCDYHHDASF</sequence>
<dbReference type="GO" id="GO:0008270">
    <property type="term" value="F:zinc ion binding"/>
    <property type="evidence" value="ECO:0007669"/>
    <property type="project" value="UniProtKB-KW"/>
</dbReference>
<feature type="domain" description="C3H1-type" evidence="4">
    <location>
        <begin position="419"/>
        <end position="447"/>
    </location>
</feature>
<organism evidence="5">
    <name type="scientific">Glycine soja</name>
    <name type="common">Wild soybean</name>
    <dbReference type="NCBI Taxonomy" id="3848"/>
    <lineage>
        <taxon>Eukaryota</taxon>
        <taxon>Viridiplantae</taxon>
        <taxon>Streptophyta</taxon>
        <taxon>Embryophyta</taxon>
        <taxon>Tracheophyta</taxon>
        <taxon>Spermatophyta</taxon>
        <taxon>Magnoliopsida</taxon>
        <taxon>eudicotyledons</taxon>
        <taxon>Gunneridae</taxon>
        <taxon>Pentapetalae</taxon>
        <taxon>rosids</taxon>
        <taxon>fabids</taxon>
        <taxon>Fabales</taxon>
        <taxon>Fabaceae</taxon>
        <taxon>Papilionoideae</taxon>
        <taxon>50 kb inversion clade</taxon>
        <taxon>NPAAA clade</taxon>
        <taxon>indigoferoid/millettioid clade</taxon>
        <taxon>Phaseoleae</taxon>
        <taxon>Glycine</taxon>
        <taxon>Glycine subgen. Soja</taxon>
    </lineage>
</organism>
<evidence type="ECO:0000256" key="2">
    <source>
        <dbReference type="PROSITE-ProRule" id="PRU00723"/>
    </source>
</evidence>
<accession>A0A0B2PNG2</accession>
<evidence type="ECO:0000256" key="1">
    <source>
        <dbReference type="ARBA" id="ARBA00023125"/>
    </source>
</evidence>
<keyword evidence="2" id="KW-0862">Zinc</keyword>
<feature type="region of interest" description="Disordered" evidence="3">
    <location>
        <begin position="385"/>
        <end position="411"/>
    </location>
</feature>